<feature type="domain" description="HTH tetR-type" evidence="3">
    <location>
        <begin position="12"/>
        <end position="72"/>
    </location>
</feature>
<dbReference type="InterPro" id="IPR050624">
    <property type="entry name" value="HTH-type_Tx_Regulator"/>
</dbReference>
<evidence type="ECO:0000313" key="5">
    <source>
        <dbReference type="Proteomes" id="UP000238375"/>
    </source>
</evidence>
<evidence type="ECO:0000259" key="3">
    <source>
        <dbReference type="PROSITE" id="PS50977"/>
    </source>
</evidence>
<evidence type="ECO:0000256" key="2">
    <source>
        <dbReference type="PROSITE-ProRule" id="PRU00335"/>
    </source>
</evidence>
<protein>
    <submittedName>
        <fullName evidence="4">TetR family transcriptional regulator</fullName>
    </submittedName>
</protein>
<evidence type="ECO:0000256" key="1">
    <source>
        <dbReference type="ARBA" id="ARBA00023125"/>
    </source>
</evidence>
<dbReference type="PANTHER" id="PTHR43479">
    <property type="entry name" value="ACREF/ENVCD OPERON REPRESSOR-RELATED"/>
    <property type="match status" value="1"/>
</dbReference>
<dbReference type="RefSeq" id="WP_106140150.1">
    <property type="nucleotide sequence ID" value="NZ_PVTE01000026.1"/>
</dbReference>
<accession>A0A2T0S795</accession>
<comment type="caution">
    <text evidence="4">The sequence shown here is derived from an EMBL/GenBank/DDBJ whole genome shotgun (WGS) entry which is preliminary data.</text>
</comment>
<proteinExistence type="predicted"/>
<dbReference type="Proteomes" id="UP000238375">
    <property type="component" value="Unassembled WGS sequence"/>
</dbReference>
<dbReference type="InterPro" id="IPR009057">
    <property type="entry name" value="Homeodomain-like_sf"/>
</dbReference>
<dbReference type="PANTHER" id="PTHR43479:SF11">
    <property type="entry name" value="ACREF_ENVCD OPERON REPRESSOR-RELATED"/>
    <property type="match status" value="1"/>
</dbReference>
<dbReference type="InterPro" id="IPR001647">
    <property type="entry name" value="HTH_TetR"/>
</dbReference>
<sequence>MSTTERRVRQKAETRQRILDAARLIARDKDWNAVTIRSIADAIEYTAPIVYEHFENKEDVLHSIVRQGHEEIKAAFDSVLAQPMDANEKLVQLSMVQWNFATSQPEVFRLMHNPERMAQQREQMRDEMHEARCRMNSLFSELGVREQLVPEAIFNWFCLITGYINLITNVKPDEAERHLKALNDPAMAALFKDTTSLYERAIRRFLHNLSSL</sequence>
<dbReference type="OrthoDB" id="594604at2"/>
<dbReference type="SUPFAM" id="SSF46689">
    <property type="entry name" value="Homeodomain-like"/>
    <property type="match status" value="1"/>
</dbReference>
<dbReference type="GO" id="GO:0003677">
    <property type="term" value="F:DNA binding"/>
    <property type="evidence" value="ECO:0007669"/>
    <property type="project" value="UniProtKB-UniRule"/>
</dbReference>
<reference evidence="4 5" key="1">
    <citation type="submission" date="2018-03" db="EMBL/GenBank/DDBJ databases">
        <title>Genomic Encyclopedia of Archaeal and Bacterial Type Strains, Phase II (KMG-II): from individual species to whole genera.</title>
        <authorList>
            <person name="Goeker M."/>
        </authorList>
    </citation>
    <scope>NUCLEOTIDE SEQUENCE [LARGE SCALE GENOMIC DNA]</scope>
    <source>
        <strain evidence="4 5">DSM 28354</strain>
    </source>
</reference>
<name>A0A2T0S795_9BACT</name>
<dbReference type="EMBL" id="PVTE01000026">
    <property type="protein sequence ID" value="PRY29265.1"/>
    <property type="molecule type" value="Genomic_DNA"/>
</dbReference>
<dbReference type="PROSITE" id="PS50977">
    <property type="entry name" value="HTH_TETR_2"/>
    <property type="match status" value="1"/>
</dbReference>
<gene>
    <name evidence="4" type="ORF">CLV58_12647</name>
</gene>
<evidence type="ECO:0000313" key="4">
    <source>
        <dbReference type="EMBL" id="PRY29265.1"/>
    </source>
</evidence>
<organism evidence="4 5">
    <name type="scientific">Spirosoma oryzae</name>
    <dbReference type="NCBI Taxonomy" id="1469603"/>
    <lineage>
        <taxon>Bacteria</taxon>
        <taxon>Pseudomonadati</taxon>
        <taxon>Bacteroidota</taxon>
        <taxon>Cytophagia</taxon>
        <taxon>Cytophagales</taxon>
        <taxon>Cytophagaceae</taxon>
        <taxon>Spirosoma</taxon>
    </lineage>
</organism>
<dbReference type="Gene3D" id="1.10.357.10">
    <property type="entry name" value="Tetracycline Repressor, domain 2"/>
    <property type="match status" value="1"/>
</dbReference>
<dbReference type="AlphaFoldDB" id="A0A2T0S795"/>
<dbReference type="Pfam" id="PF00440">
    <property type="entry name" value="TetR_N"/>
    <property type="match status" value="1"/>
</dbReference>
<feature type="DNA-binding region" description="H-T-H motif" evidence="2">
    <location>
        <begin position="35"/>
        <end position="54"/>
    </location>
</feature>
<keyword evidence="1 2" id="KW-0238">DNA-binding</keyword>
<keyword evidence="5" id="KW-1185">Reference proteome</keyword>